<dbReference type="AlphaFoldDB" id="A0A3B0YAU0"/>
<dbReference type="GO" id="GO:0015031">
    <property type="term" value="P:protein transport"/>
    <property type="evidence" value="ECO:0007669"/>
    <property type="project" value="UniProtKB-KW"/>
</dbReference>
<reference evidence="12" key="1">
    <citation type="submission" date="2018-06" db="EMBL/GenBank/DDBJ databases">
        <authorList>
            <person name="Zhirakovskaya E."/>
        </authorList>
    </citation>
    <scope>NUCLEOTIDE SEQUENCE</scope>
</reference>
<keyword evidence="4" id="KW-0997">Cell inner membrane</keyword>
<feature type="domain" description="Type II secretion system protein GspC N-terminal" evidence="11">
    <location>
        <begin position="50"/>
        <end position="178"/>
    </location>
</feature>
<keyword evidence="7 10" id="KW-1133">Transmembrane helix</keyword>
<organism evidence="12">
    <name type="scientific">hydrothermal vent metagenome</name>
    <dbReference type="NCBI Taxonomy" id="652676"/>
    <lineage>
        <taxon>unclassified sequences</taxon>
        <taxon>metagenomes</taxon>
        <taxon>ecological metagenomes</taxon>
    </lineage>
</organism>
<evidence type="ECO:0000256" key="1">
    <source>
        <dbReference type="ARBA" id="ARBA00004533"/>
    </source>
</evidence>
<keyword evidence="6" id="KW-0653">Protein transport</keyword>
<evidence type="ECO:0000259" key="11">
    <source>
        <dbReference type="Pfam" id="PF11356"/>
    </source>
</evidence>
<sequence length="211" mass="23369">MSSPNSANTNLKKLLQAIRSPAELATFFKESSHIQSLLKKLPGYVGISILVLVLYSAALLTWKLIPVPILPAPASSSLAVNNDSAATVNRFTAHQMAQWSLFGKANSKIRKTVVKTTTIVRETNVKIGLIGIIASLHKHENRIIISNGRSRDKLYKTGAILPGNIRIESIHRNHVILIINSNRVRKTLKTVEAREARQAQQKKKKNSQKNN</sequence>
<evidence type="ECO:0000256" key="2">
    <source>
        <dbReference type="ARBA" id="ARBA00022448"/>
    </source>
</evidence>
<dbReference type="InterPro" id="IPR024961">
    <property type="entry name" value="T2SS_GspC_N"/>
</dbReference>
<keyword evidence="5 10" id="KW-0812">Transmembrane</keyword>
<name>A0A3B0YAU0_9ZZZZ</name>
<dbReference type="GO" id="GO:0005886">
    <property type="term" value="C:plasma membrane"/>
    <property type="evidence" value="ECO:0007669"/>
    <property type="project" value="UniProtKB-SubCell"/>
</dbReference>
<proteinExistence type="predicted"/>
<dbReference type="EMBL" id="UOFL01000043">
    <property type="protein sequence ID" value="VAW73423.1"/>
    <property type="molecule type" value="Genomic_DNA"/>
</dbReference>
<feature type="transmembrane region" description="Helical" evidence="10">
    <location>
        <begin position="41"/>
        <end position="62"/>
    </location>
</feature>
<evidence type="ECO:0000256" key="9">
    <source>
        <dbReference type="SAM" id="MobiDB-lite"/>
    </source>
</evidence>
<evidence type="ECO:0000256" key="4">
    <source>
        <dbReference type="ARBA" id="ARBA00022519"/>
    </source>
</evidence>
<accession>A0A3B0YAU0</accession>
<comment type="subcellular location">
    <subcellularLocation>
        <location evidence="1">Cell inner membrane</location>
    </subcellularLocation>
</comment>
<evidence type="ECO:0000256" key="10">
    <source>
        <dbReference type="SAM" id="Phobius"/>
    </source>
</evidence>
<evidence type="ECO:0000256" key="7">
    <source>
        <dbReference type="ARBA" id="ARBA00022989"/>
    </source>
</evidence>
<keyword evidence="8 10" id="KW-0472">Membrane</keyword>
<evidence type="ECO:0000256" key="5">
    <source>
        <dbReference type="ARBA" id="ARBA00022692"/>
    </source>
</evidence>
<evidence type="ECO:0000256" key="8">
    <source>
        <dbReference type="ARBA" id="ARBA00023136"/>
    </source>
</evidence>
<evidence type="ECO:0000313" key="12">
    <source>
        <dbReference type="EMBL" id="VAW73423.1"/>
    </source>
</evidence>
<dbReference type="Gene3D" id="2.30.30.830">
    <property type="match status" value="1"/>
</dbReference>
<evidence type="ECO:0000256" key="6">
    <source>
        <dbReference type="ARBA" id="ARBA00022927"/>
    </source>
</evidence>
<protein>
    <recommendedName>
        <fullName evidence="11">Type II secretion system protein GspC N-terminal domain-containing protein</fullName>
    </recommendedName>
</protein>
<evidence type="ECO:0000256" key="3">
    <source>
        <dbReference type="ARBA" id="ARBA00022475"/>
    </source>
</evidence>
<keyword evidence="3" id="KW-1003">Cell membrane</keyword>
<gene>
    <name evidence="12" type="ORF">MNBD_GAMMA12-3359</name>
</gene>
<feature type="compositionally biased region" description="Basic residues" evidence="9">
    <location>
        <begin position="200"/>
        <end position="211"/>
    </location>
</feature>
<feature type="region of interest" description="Disordered" evidence="9">
    <location>
        <begin position="192"/>
        <end position="211"/>
    </location>
</feature>
<dbReference type="Pfam" id="PF11356">
    <property type="entry name" value="T2SSC"/>
    <property type="match status" value="1"/>
</dbReference>
<keyword evidence="2" id="KW-0813">Transport</keyword>